<dbReference type="EMBL" id="AWSO01000288">
    <property type="protein sequence ID" value="ESK92380.1"/>
    <property type="molecule type" value="Genomic_DNA"/>
</dbReference>
<dbReference type="AlphaFoldDB" id="V2XIP3"/>
<keyword evidence="3" id="KW-1185">Reference proteome</keyword>
<sequence length="123" mass="13902">MTYKTGIHDYTSTWNLVSYSSLRQSARPKPAASAWLHRDAGNNSTTSNGIKGQGSSKEEKDKNDSNALGDALWLIPAAICLHYRYKISKAREQEQELENFLSDSVRFLLTKAVDPRDIDFDDY</sequence>
<comment type="caution">
    <text evidence="2">The sequence shown here is derived from an EMBL/GenBank/DDBJ whole genome shotgun (WGS) entry which is preliminary data.</text>
</comment>
<feature type="compositionally biased region" description="Polar residues" evidence="1">
    <location>
        <begin position="41"/>
        <end position="55"/>
    </location>
</feature>
<proteinExistence type="predicted"/>
<accession>V2XIP3</accession>
<evidence type="ECO:0000313" key="3">
    <source>
        <dbReference type="Proteomes" id="UP000017559"/>
    </source>
</evidence>
<reference evidence="2 3" key="1">
    <citation type="journal article" date="2014" name="BMC Genomics">
        <title>Genome and secretome analysis of the hemibiotrophic fungal pathogen, Moniliophthora roreri, which causes frosty pod rot disease of cacao: mechanisms of the biotrophic and necrotrophic phases.</title>
        <authorList>
            <person name="Meinhardt L.W."/>
            <person name="Costa G.G.L."/>
            <person name="Thomazella D.P.T."/>
            <person name="Teixeira P.J.P.L."/>
            <person name="Carazzolle M.F."/>
            <person name="Schuster S.C."/>
            <person name="Carlson J.E."/>
            <person name="Guiltinan M.J."/>
            <person name="Mieczkowski P."/>
            <person name="Farmer A."/>
            <person name="Ramaraj T."/>
            <person name="Crozier J."/>
            <person name="Davis R.E."/>
            <person name="Shao J."/>
            <person name="Melnick R.L."/>
            <person name="Pereira G.A.G."/>
            <person name="Bailey B.A."/>
        </authorList>
    </citation>
    <scope>NUCLEOTIDE SEQUENCE [LARGE SCALE GENOMIC DNA]</scope>
    <source>
        <strain evidence="2 3">MCA 2997</strain>
    </source>
</reference>
<dbReference type="HOGENOM" id="CLU_2015854_0_0_1"/>
<evidence type="ECO:0000313" key="2">
    <source>
        <dbReference type="EMBL" id="ESK92380.1"/>
    </source>
</evidence>
<protein>
    <submittedName>
        <fullName evidence="2">Uncharacterized protein</fullName>
    </submittedName>
</protein>
<dbReference type="Proteomes" id="UP000017559">
    <property type="component" value="Unassembled WGS sequence"/>
</dbReference>
<feature type="region of interest" description="Disordered" evidence="1">
    <location>
        <begin position="30"/>
        <end position="64"/>
    </location>
</feature>
<name>V2XIP3_MONRO</name>
<gene>
    <name evidence="2" type="ORF">Moror_4557</name>
</gene>
<dbReference type="KEGG" id="mrr:Moror_4557"/>
<organism evidence="2 3">
    <name type="scientific">Moniliophthora roreri (strain MCA 2997)</name>
    <name type="common">Cocoa frosty pod rot fungus</name>
    <name type="synonym">Crinipellis roreri</name>
    <dbReference type="NCBI Taxonomy" id="1381753"/>
    <lineage>
        <taxon>Eukaryota</taxon>
        <taxon>Fungi</taxon>
        <taxon>Dikarya</taxon>
        <taxon>Basidiomycota</taxon>
        <taxon>Agaricomycotina</taxon>
        <taxon>Agaricomycetes</taxon>
        <taxon>Agaricomycetidae</taxon>
        <taxon>Agaricales</taxon>
        <taxon>Marasmiineae</taxon>
        <taxon>Marasmiaceae</taxon>
        <taxon>Moniliophthora</taxon>
    </lineage>
</organism>
<evidence type="ECO:0000256" key="1">
    <source>
        <dbReference type="SAM" id="MobiDB-lite"/>
    </source>
</evidence>